<protein>
    <submittedName>
        <fullName evidence="1">Uncharacterized protein</fullName>
    </submittedName>
</protein>
<name>A0A059D434_EUCGR</name>
<proteinExistence type="predicted"/>
<sequence>MIIQNICRLSLIDRISTSYACYMKKFSLCLEPSFTFDYYKIPANGWAKSLASNYMIEHCDLTAYGSSN</sequence>
<evidence type="ECO:0000313" key="1">
    <source>
        <dbReference type="EMBL" id="KCW85259.1"/>
    </source>
</evidence>
<dbReference type="AlphaFoldDB" id="A0A059D434"/>
<dbReference type="InParanoid" id="A0A059D434"/>
<gene>
    <name evidence="1" type="ORF">EUGRSUZ_B02110</name>
</gene>
<dbReference type="Gramene" id="KCW85259">
    <property type="protein sequence ID" value="KCW85259"/>
    <property type="gene ID" value="EUGRSUZ_B02110"/>
</dbReference>
<dbReference type="EMBL" id="KK198754">
    <property type="protein sequence ID" value="KCW85259.1"/>
    <property type="molecule type" value="Genomic_DNA"/>
</dbReference>
<reference evidence="1" key="1">
    <citation type="submission" date="2013-07" db="EMBL/GenBank/DDBJ databases">
        <title>The genome of Eucalyptus grandis.</title>
        <authorList>
            <person name="Schmutz J."/>
            <person name="Hayes R."/>
            <person name="Myburg A."/>
            <person name="Tuskan G."/>
            <person name="Grattapaglia D."/>
            <person name="Rokhsar D.S."/>
        </authorList>
    </citation>
    <scope>NUCLEOTIDE SEQUENCE</scope>
    <source>
        <tissue evidence="1">Leaf extractions</tissue>
    </source>
</reference>
<accession>A0A059D434</accession>
<organism evidence="1">
    <name type="scientific">Eucalyptus grandis</name>
    <name type="common">Flooded gum</name>
    <dbReference type="NCBI Taxonomy" id="71139"/>
    <lineage>
        <taxon>Eukaryota</taxon>
        <taxon>Viridiplantae</taxon>
        <taxon>Streptophyta</taxon>
        <taxon>Embryophyta</taxon>
        <taxon>Tracheophyta</taxon>
        <taxon>Spermatophyta</taxon>
        <taxon>Magnoliopsida</taxon>
        <taxon>eudicotyledons</taxon>
        <taxon>Gunneridae</taxon>
        <taxon>Pentapetalae</taxon>
        <taxon>rosids</taxon>
        <taxon>malvids</taxon>
        <taxon>Myrtales</taxon>
        <taxon>Myrtaceae</taxon>
        <taxon>Myrtoideae</taxon>
        <taxon>Eucalypteae</taxon>
        <taxon>Eucalyptus</taxon>
    </lineage>
</organism>